<dbReference type="Pfam" id="PF03734">
    <property type="entry name" value="YkuD"/>
    <property type="match status" value="1"/>
</dbReference>
<sequence>MRTVWGLAAAAVVLVVLVVVFSGTALAGPAAPVPGTPCTTVARACVDVAAKQAWLLRDGAVVFGPVAVSPGGQGHETPRGDFVVEWKNVNHRSAEFDDAPMPFAVFFAQGGIGFHQGTLETPSAGCVRLTRPDAIEFYDHLQVGDAVQVR</sequence>
<dbReference type="STRING" id="366584.SAMN05216377_109221"/>
<dbReference type="AlphaFoldDB" id="A0A1G7S4U6"/>
<evidence type="ECO:0000259" key="8">
    <source>
        <dbReference type="PROSITE" id="PS52029"/>
    </source>
</evidence>
<dbReference type="PROSITE" id="PS52029">
    <property type="entry name" value="LD_TPASE"/>
    <property type="match status" value="1"/>
</dbReference>
<dbReference type="UniPathway" id="UPA00219"/>
<dbReference type="InterPro" id="IPR005490">
    <property type="entry name" value="LD_TPept_cat_dom"/>
</dbReference>
<dbReference type="GO" id="GO:0071972">
    <property type="term" value="F:peptidoglycan L,D-transpeptidase activity"/>
    <property type="evidence" value="ECO:0007669"/>
    <property type="project" value="TreeGrafter"/>
</dbReference>
<feature type="active site" description="Nucleophile" evidence="6">
    <location>
        <position position="126"/>
    </location>
</feature>
<evidence type="ECO:0000313" key="9">
    <source>
        <dbReference type="EMBL" id="SDG17499.1"/>
    </source>
</evidence>
<dbReference type="InterPro" id="IPR038063">
    <property type="entry name" value="Transpep_catalytic_dom"/>
</dbReference>
<evidence type="ECO:0000256" key="2">
    <source>
        <dbReference type="ARBA" id="ARBA00022679"/>
    </source>
</evidence>
<dbReference type="PANTHER" id="PTHR30582:SF33">
    <property type="entry name" value="EXPORTED PROTEIN"/>
    <property type="match status" value="1"/>
</dbReference>
<evidence type="ECO:0000256" key="6">
    <source>
        <dbReference type="PROSITE-ProRule" id="PRU01373"/>
    </source>
</evidence>
<keyword evidence="10" id="KW-1185">Reference proteome</keyword>
<keyword evidence="2" id="KW-0808">Transferase</keyword>
<evidence type="ECO:0000256" key="5">
    <source>
        <dbReference type="ARBA" id="ARBA00023316"/>
    </source>
</evidence>
<keyword evidence="4 6" id="KW-0573">Peptidoglycan synthesis</keyword>
<evidence type="ECO:0000256" key="1">
    <source>
        <dbReference type="ARBA" id="ARBA00004752"/>
    </source>
</evidence>
<dbReference type="Proteomes" id="UP000198967">
    <property type="component" value="Unassembled WGS sequence"/>
</dbReference>
<keyword evidence="7" id="KW-0732">Signal</keyword>
<dbReference type="GO" id="GO:0008360">
    <property type="term" value="P:regulation of cell shape"/>
    <property type="evidence" value="ECO:0007669"/>
    <property type="project" value="UniProtKB-UniRule"/>
</dbReference>
<feature type="chain" id="PRO_5011591726" evidence="7">
    <location>
        <begin position="28"/>
        <end position="150"/>
    </location>
</feature>
<feature type="signal peptide" evidence="7">
    <location>
        <begin position="1"/>
        <end position="27"/>
    </location>
</feature>
<evidence type="ECO:0000256" key="4">
    <source>
        <dbReference type="ARBA" id="ARBA00022984"/>
    </source>
</evidence>
<feature type="domain" description="L,D-TPase catalytic" evidence="8">
    <location>
        <begin position="42"/>
        <end position="150"/>
    </location>
</feature>
<reference evidence="9 10" key="1">
    <citation type="submission" date="2016-10" db="EMBL/GenBank/DDBJ databases">
        <authorList>
            <person name="de Groot N.N."/>
        </authorList>
    </citation>
    <scope>NUCLEOTIDE SEQUENCE [LARGE SCALE GENOMIC DNA]</scope>
    <source>
        <strain evidence="9 10">CGMCC 4.3143</strain>
    </source>
</reference>
<organism evidence="9 10">
    <name type="scientific">Pseudonocardia oroxyli</name>
    <dbReference type="NCBI Taxonomy" id="366584"/>
    <lineage>
        <taxon>Bacteria</taxon>
        <taxon>Bacillati</taxon>
        <taxon>Actinomycetota</taxon>
        <taxon>Actinomycetes</taxon>
        <taxon>Pseudonocardiales</taxon>
        <taxon>Pseudonocardiaceae</taxon>
        <taxon>Pseudonocardia</taxon>
    </lineage>
</organism>
<protein>
    <submittedName>
        <fullName evidence="9">L,D-transpeptidase catalytic domain</fullName>
    </submittedName>
</protein>
<dbReference type="SUPFAM" id="SSF141523">
    <property type="entry name" value="L,D-transpeptidase catalytic domain-like"/>
    <property type="match status" value="1"/>
</dbReference>
<dbReference type="GO" id="GO:0071555">
    <property type="term" value="P:cell wall organization"/>
    <property type="evidence" value="ECO:0007669"/>
    <property type="project" value="UniProtKB-UniRule"/>
</dbReference>
<dbReference type="OrthoDB" id="8887048at2"/>
<evidence type="ECO:0000256" key="3">
    <source>
        <dbReference type="ARBA" id="ARBA00022960"/>
    </source>
</evidence>
<dbReference type="Gene3D" id="2.40.440.10">
    <property type="entry name" value="L,D-transpeptidase catalytic domain-like"/>
    <property type="match status" value="1"/>
</dbReference>
<dbReference type="EMBL" id="FNBE01000009">
    <property type="protein sequence ID" value="SDG17499.1"/>
    <property type="molecule type" value="Genomic_DNA"/>
</dbReference>
<name>A0A1G7S4U6_PSEOR</name>
<keyword evidence="3 6" id="KW-0133">Cell shape</keyword>
<gene>
    <name evidence="9" type="ORF">SAMN05216377_109221</name>
</gene>
<proteinExistence type="predicted"/>
<evidence type="ECO:0000256" key="7">
    <source>
        <dbReference type="SAM" id="SignalP"/>
    </source>
</evidence>
<accession>A0A1G7S4U6</accession>
<evidence type="ECO:0000313" key="10">
    <source>
        <dbReference type="Proteomes" id="UP000198967"/>
    </source>
</evidence>
<feature type="active site" description="Proton donor/acceptor" evidence="6">
    <location>
        <position position="115"/>
    </location>
</feature>
<comment type="pathway">
    <text evidence="1 6">Cell wall biogenesis; peptidoglycan biosynthesis.</text>
</comment>
<dbReference type="GO" id="GO:0018104">
    <property type="term" value="P:peptidoglycan-protein cross-linking"/>
    <property type="evidence" value="ECO:0007669"/>
    <property type="project" value="TreeGrafter"/>
</dbReference>
<keyword evidence="5 6" id="KW-0961">Cell wall biogenesis/degradation</keyword>
<dbReference type="GO" id="GO:0005576">
    <property type="term" value="C:extracellular region"/>
    <property type="evidence" value="ECO:0007669"/>
    <property type="project" value="TreeGrafter"/>
</dbReference>
<dbReference type="PANTHER" id="PTHR30582">
    <property type="entry name" value="L,D-TRANSPEPTIDASE"/>
    <property type="match status" value="1"/>
</dbReference>
<dbReference type="InterPro" id="IPR050979">
    <property type="entry name" value="LD-transpeptidase"/>
</dbReference>
<dbReference type="CDD" id="cd16913">
    <property type="entry name" value="YkuD_like"/>
    <property type="match status" value="1"/>
</dbReference>
<dbReference type="RefSeq" id="WP_093084913.1">
    <property type="nucleotide sequence ID" value="NZ_FNBE01000009.1"/>
</dbReference>
<dbReference type="GO" id="GO:0016740">
    <property type="term" value="F:transferase activity"/>
    <property type="evidence" value="ECO:0007669"/>
    <property type="project" value="UniProtKB-KW"/>
</dbReference>